<dbReference type="PANTHER" id="PTHR11002:SF76">
    <property type="entry name" value="CARBONIC ANHYDRASE"/>
    <property type="match status" value="1"/>
</dbReference>
<evidence type="ECO:0000256" key="4">
    <source>
        <dbReference type="ARBA" id="ARBA00022833"/>
    </source>
</evidence>
<dbReference type="GO" id="GO:0015976">
    <property type="term" value="P:carbon utilization"/>
    <property type="evidence" value="ECO:0007669"/>
    <property type="project" value="InterPro"/>
</dbReference>
<dbReference type="PANTHER" id="PTHR11002">
    <property type="entry name" value="CARBONIC ANHYDRASE"/>
    <property type="match status" value="1"/>
</dbReference>
<evidence type="ECO:0000256" key="6">
    <source>
        <dbReference type="ARBA" id="ARBA00048348"/>
    </source>
</evidence>
<sequence>MKIVDTLMVRNRSWAKQQKRRNADYFLNHIRGQQPVALWIGCSDSRVPAEVLTCAQPGELFVHRNIANMVLAEDDSLMSVLEYALGDLHISTIVLCGHYGCGGVRAALAIPPENHSACSALPRRLSILRDSLRQPADVECDSDRLIEAHVRIQLTNLLNCRPVRQAARQGKALDIYGCVYDLRSGHLKQLVHQHQGAEG</sequence>
<comment type="caution">
    <text evidence="9">The sequence shown here is derived from an EMBL/GenBank/DDBJ whole genome shotgun (WGS) entry which is preliminary data.</text>
</comment>
<dbReference type="InterPro" id="IPR015892">
    <property type="entry name" value="Carbonic_anhydrase_CS"/>
</dbReference>
<feature type="binding site" evidence="7">
    <location>
        <position position="44"/>
    </location>
    <ligand>
        <name>Zn(2+)</name>
        <dbReference type="ChEBI" id="CHEBI:29105"/>
    </ligand>
</feature>
<keyword evidence="4 7" id="KW-0862">Zinc</keyword>
<dbReference type="Proteomes" id="UP000019918">
    <property type="component" value="Unassembled WGS sequence"/>
</dbReference>
<proteinExistence type="inferred from homology"/>
<evidence type="ECO:0000256" key="7">
    <source>
        <dbReference type="PIRSR" id="PIRSR601765-1"/>
    </source>
</evidence>
<dbReference type="OrthoDB" id="9797527at2"/>
<comment type="similarity">
    <text evidence="1 8">Belongs to the beta-class carbonic anhydrase family.</text>
</comment>
<evidence type="ECO:0000256" key="3">
    <source>
        <dbReference type="ARBA" id="ARBA00022723"/>
    </source>
</evidence>
<dbReference type="Gene3D" id="3.40.1050.10">
    <property type="entry name" value="Carbonic anhydrase"/>
    <property type="match status" value="1"/>
</dbReference>
<dbReference type="GO" id="GO:0071244">
    <property type="term" value="P:cellular response to carbon dioxide"/>
    <property type="evidence" value="ECO:0007669"/>
    <property type="project" value="TreeGrafter"/>
</dbReference>
<dbReference type="GO" id="GO:0034599">
    <property type="term" value="P:cellular response to oxidative stress"/>
    <property type="evidence" value="ECO:0007669"/>
    <property type="project" value="TreeGrafter"/>
</dbReference>
<keyword evidence="10" id="KW-1185">Reference proteome</keyword>
<evidence type="ECO:0000256" key="2">
    <source>
        <dbReference type="ARBA" id="ARBA00012925"/>
    </source>
</evidence>
<organism evidence="9 10">
    <name type="scientific">Erwinia mallotivora</name>
    <dbReference type="NCBI Taxonomy" id="69222"/>
    <lineage>
        <taxon>Bacteria</taxon>
        <taxon>Pseudomonadati</taxon>
        <taxon>Pseudomonadota</taxon>
        <taxon>Gammaproteobacteria</taxon>
        <taxon>Enterobacterales</taxon>
        <taxon>Erwiniaceae</taxon>
        <taxon>Erwinia</taxon>
    </lineage>
</organism>
<dbReference type="EMBL" id="JFHN01000058">
    <property type="protein sequence ID" value="EXU74466.1"/>
    <property type="molecule type" value="Genomic_DNA"/>
</dbReference>
<gene>
    <name evidence="9" type="ORF">BG55_16500</name>
</gene>
<accession>A0A014LXZ4</accession>
<feature type="binding site" evidence="7">
    <location>
        <position position="42"/>
    </location>
    <ligand>
        <name>Zn(2+)</name>
        <dbReference type="ChEBI" id="CHEBI:29105"/>
    </ligand>
</feature>
<dbReference type="PROSITE" id="PS00704">
    <property type="entry name" value="PROK_CO2_ANHYDRASE_1"/>
    <property type="match status" value="1"/>
</dbReference>
<protein>
    <recommendedName>
        <fullName evidence="2 8">Carbonic anhydrase</fullName>
        <ecNumber evidence="2 8">4.2.1.1</ecNumber>
    </recommendedName>
    <alternativeName>
        <fullName evidence="8">Carbonate dehydratase</fullName>
    </alternativeName>
</protein>
<dbReference type="PROSITE" id="PS00705">
    <property type="entry name" value="PROK_CO2_ANHYDRASE_2"/>
    <property type="match status" value="1"/>
</dbReference>
<dbReference type="Pfam" id="PF00484">
    <property type="entry name" value="Pro_CA"/>
    <property type="match status" value="1"/>
</dbReference>
<reference evidence="9 10" key="1">
    <citation type="submission" date="2014-02" db="EMBL/GenBank/DDBJ databases">
        <title>Draft genome of Erwinia mallotivora strain BT-MARDI, a papaya dieback pathogen.</title>
        <authorList>
            <person name="Redzuan R."/>
            <person name="Abu Bakar N."/>
            <person name="Badrun R."/>
            <person name="Mohd Raih M.F."/>
            <person name="Rozano L."/>
            <person name="Mat Amin N."/>
        </authorList>
    </citation>
    <scope>NUCLEOTIDE SEQUENCE [LARGE SCALE GENOMIC DNA]</scope>
    <source>
        <strain evidence="9 10">BT-MARDI</strain>
    </source>
</reference>
<dbReference type="STRING" id="69222.BG55_16500"/>
<name>A0A014LXZ4_9GAMM</name>
<dbReference type="InterPro" id="IPR001765">
    <property type="entry name" value="Carbonic_anhydrase"/>
</dbReference>
<dbReference type="GO" id="GO:0004089">
    <property type="term" value="F:carbonate dehydratase activity"/>
    <property type="evidence" value="ECO:0007669"/>
    <property type="project" value="UniProtKB-UniRule"/>
</dbReference>
<comment type="catalytic activity">
    <reaction evidence="6 8">
        <text>hydrogencarbonate + H(+) = CO2 + H2O</text>
        <dbReference type="Rhea" id="RHEA:10748"/>
        <dbReference type="ChEBI" id="CHEBI:15377"/>
        <dbReference type="ChEBI" id="CHEBI:15378"/>
        <dbReference type="ChEBI" id="CHEBI:16526"/>
        <dbReference type="ChEBI" id="CHEBI:17544"/>
        <dbReference type="EC" id="4.2.1.1"/>
    </reaction>
</comment>
<dbReference type="PATRIC" id="fig|69222.5.peg.3361"/>
<evidence type="ECO:0000313" key="10">
    <source>
        <dbReference type="Proteomes" id="UP000019918"/>
    </source>
</evidence>
<dbReference type="EC" id="4.2.1.1" evidence="2 8"/>
<keyword evidence="3 7" id="KW-0479">Metal-binding</keyword>
<evidence type="ECO:0000256" key="8">
    <source>
        <dbReference type="RuleBase" id="RU003956"/>
    </source>
</evidence>
<comment type="function">
    <text evidence="8">Reversible hydration of carbon dioxide.</text>
</comment>
<feature type="binding site" evidence="7">
    <location>
        <position position="101"/>
    </location>
    <ligand>
        <name>Zn(2+)</name>
        <dbReference type="ChEBI" id="CHEBI:29105"/>
    </ligand>
</feature>
<dbReference type="SMART" id="SM00947">
    <property type="entry name" value="Pro_CA"/>
    <property type="match status" value="1"/>
</dbReference>
<dbReference type="GO" id="GO:0008270">
    <property type="term" value="F:zinc ion binding"/>
    <property type="evidence" value="ECO:0007669"/>
    <property type="project" value="UniProtKB-UniRule"/>
</dbReference>
<dbReference type="RefSeq" id="WP_034939345.1">
    <property type="nucleotide sequence ID" value="NZ_JFHN01000058.1"/>
</dbReference>
<evidence type="ECO:0000313" key="9">
    <source>
        <dbReference type="EMBL" id="EXU74466.1"/>
    </source>
</evidence>
<comment type="cofactor">
    <cofactor evidence="7">
        <name>Zn(2+)</name>
        <dbReference type="ChEBI" id="CHEBI:29105"/>
    </cofactor>
    <text evidence="7">Binds 1 zinc ion per subunit.</text>
</comment>
<dbReference type="SUPFAM" id="SSF53056">
    <property type="entry name" value="beta-carbonic anhydrase, cab"/>
    <property type="match status" value="1"/>
</dbReference>
<feature type="binding site" evidence="7">
    <location>
        <position position="98"/>
    </location>
    <ligand>
        <name>Zn(2+)</name>
        <dbReference type="ChEBI" id="CHEBI:29105"/>
    </ligand>
</feature>
<keyword evidence="5 8" id="KW-0456">Lyase</keyword>
<dbReference type="AlphaFoldDB" id="A0A014LXZ4"/>
<evidence type="ECO:0000256" key="1">
    <source>
        <dbReference type="ARBA" id="ARBA00006217"/>
    </source>
</evidence>
<dbReference type="InterPro" id="IPR036874">
    <property type="entry name" value="Carbonic_anhydrase_sf"/>
</dbReference>
<evidence type="ECO:0000256" key="5">
    <source>
        <dbReference type="ARBA" id="ARBA00023239"/>
    </source>
</evidence>